<name>A0A0R2I063_9LACO</name>
<dbReference type="InterPro" id="IPR023765">
    <property type="entry name" value="SBP_5_CS"/>
</dbReference>
<reference evidence="7 8" key="1">
    <citation type="journal article" date="2015" name="Genome Announc.">
        <title>Expanding the biotechnology potential of lactobacilli through comparative genomics of 213 strains and associated genera.</title>
        <authorList>
            <person name="Sun Z."/>
            <person name="Harris H.M."/>
            <person name="McCann A."/>
            <person name="Guo C."/>
            <person name="Argimon S."/>
            <person name="Zhang W."/>
            <person name="Yang X."/>
            <person name="Jeffery I.B."/>
            <person name="Cooney J.C."/>
            <person name="Kagawa T.F."/>
            <person name="Liu W."/>
            <person name="Song Y."/>
            <person name="Salvetti E."/>
            <person name="Wrobel A."/>
            <person name="Rasinkangas P."/>
            <person name="Parkhill J."/>
            <person name="Rea M.C."/>
            <person name="O'Sullivan O."/>
            <person name="Ritari J."/>
            <person name="Douillard F.P."/>
            <person name="Paul Ross R."/>
            <person name="Yang R."/>
            <person name="Briner A.E."/>
            <person name="Felis G.E."/>
            <person name="de Vos W.M."/>
            <person name="Barrangou R."/>
            <person name="Klaenhammer T.R."/>
            <person name="Caufield P.W."/>
            <person name="Cui Y."/>
            <person name="Zhang H."/>
            <person name="O'Toole P.W."/>
        </authorList>
    </citation>
    <scope>NUCLEOTIDE SEQUENCE [LARGE SCALE GENOMIC DNA]</scope>
    <source>
        <strain evidence="7 8">DSM 17896</strain>
    </source>
</reference>
<dbReference type="GO" id="GO:0043190">
    <property type="term" value="C:ATP-binding cassette (ABC) transporter complex"/>
    <property type="evidence" value="ECO:0007669"/>
    <property type="project" value="InterPro"/>
</dbReference>
<evidence type="ECO:0000256" key="4">
    <source>
        <dbReference type="ARBA" id="ARBA00022729"/>
    </source>
</evidence>
<dbReference type="Gene3D" id="3.40.190.10">
    <property type="entry name" value="Periplasmic binding protein-like II"/>
    <property type="match status" value="1"/>
</dbReference>
<dbReference type="Pfam" id="PF00496">
    <property type="entry name" value="SBP_bac_5"/>
    <property type="match status" value="1"/>
</dbReference>
<dbReference type="Gene3D" id="3.10.105.10">
    <property type="entry name" value="Dipeptide-binding Protein, Domain 3"/>
    <property type="match status" value="1"/>
</dbReference>
<dbReference type="PANTHER" id="PTHR30290">
    <property type="entry name" value="PERIPLASMIC BINDING COMPONENT OF ABC TRANSPORTER"/>
    <property type="match status" value="1"/>
</dbReference>
<keyword evidence="8" id="KW-1185">Reference proteome</keyword>
<feature type="signal peptide" evidence="5">
    <location>
        <begin position="1"/>
        <end position="23"/>
    </location>
</feature>
<evidence type="ECO:0000313" key="7">
    <source>
        <dbReference type="EMBL" id="KRN58126.1"/>
    </source>
</evidence>
<evidence type="ECO:0000259" key="6">
    <source>
        <dbReference type="Pfam" id="PF00496"/>
    </source>
</evidence>
<evidence type="ECO:0000256" key="2">
    <source>
        <dbReference type="ARBA" id="ARBA00005695"/>
    </source>
</evidence>
<dbReference type="InterPro" id="IPR030678">
    <property type="entry name" value="Peptide/Ni-bd"/>
</dbReference>
<dbReference type="EMBL" id="JQBW01000010">
    <property type="protein sequence ID" value="KRN58126.1"/>
    <property type="molecule type" value="Genomic_DNA"/>
</dbReference>
<evidence type="ECO:0000256" key="1">
    <source>
        <dbReference type="ARBA" id="ARBA00004193"/>
    </source>
</evidence>
<proteinExistence type="inferred from homology"/>
<dbReference type="GO" id="GO:0015833">
    <property type="term" value="P:peptide transport"/>
    <property type="evidence" value="ECO:0007669"/>
    <property type="project" value="TreeGrafter"/>
</dbReference>
<gene>
    <name evidence="7" type="ORF">IV45_GL000569</name>
</gene>
<comment type="caution">
    <text evidence="7">The sequence shown here is derived from an EMBL/GenBank/DDBJ whole genome shotgun (WGS) entry which is preliminary data.</text>
</comment>
<dbReference type="PANTHER" id="PTHR30290:SF10">
    <property type="entry name" value="PERIPLASMIC OLIGOPEPTIDE-BINDING PROTEIN-RELATED"/>
    <property type="match status" value="1"/>
</dbReference>
<keyword evidence="4 5" id="KW-0732">Signal</keyword>
<dbReference type="InterPro" id="IPR039424">
    <property type="entry name" value="SBP_5"/>
</dbReference>
<dbReference type="PIRSF" id="PIRSF002741">
    <property type="entry name" value="MppA"/>
    <property type="match status" value="1"/>
</dbReference>
<dbReference type="Proteomes" id="UP000050934">
    <property type="component" value="Unassembled WGS sequence"/>
</dbReference>
<dbReference type="AlphaFoldDB" id="A0A0R2I063"/>
<dbReference type="STRING" id="396268.IV45_GL000569"/>
<dbReference type="PROSITE" id="PS01040">
    <property type="entry name" value="SBP_BACTERIAL_5"/>
    <property type="match status" value="1"/>
</dbReference>
<protein>
    <submittedName>
        <fullName evidence="7">Extracellular solute-binding protein family 5</fullName>
    </submittedName>
</protein>
<keyword evidence="3" id="KW-0813">Transport</keyword>
<accession>A0A0R2I063</accession>
<evidence type="ECO:0000256" key="5">
    <source>
        <dbReference type="SAM" id="SignalP"/>
    </source>
</evidence>
<dbReference type="InterPro" id="IPR000914">
    <property type="entry name" value="SBP_5_dom"/>
</dbReference>
<evidence type="ECO:0000313" key="8">
    <source>
        <dbReference type="Proteomes" id="UP000050934"/>
    </source>
</evidence>
<dbReference type="GO" id="GO:1904680">
    <property type="term" value="F:peptide transmembrane transporter activity"/>
    <property type="evidence" value="ECO:0007669"/>
    <property type="project" value="TreeGrafter"/>
</dbReference>
<dbReference type="GO" id="GO:0042597">
    <property type="term" value="C:periplasmic space"/>
    <property type="evidence" value="ECO:0007669"/>
    <property type="project" value="UniProtKB-ARBA"/>
</dbReference>
<comment type="similarity">
    <text evidence="2">Belongs to the bacterial solute-binding protein 5 family.</text>
</comment>
<feature type="domain" description="Solute-binding protein family 5" evidence="6">
    <location>
        <begin position="83"/>
        <end position="462"/>
    </location>
</feature>
<feature type="chain" id="PRO_5038726074" evidence="5">
    <location>
        <begin position="24"/>
        <end position="544"/>
    </location>
</feature>
<organism evidence="7 8">
    <name type="scientific">Limosilactobacillus secaliphilus</name>
    <dbReference type="NCBI Taxonomy" id="396268"/>
    <lineage>
        <taxon>Bacteria</taxon>
        <taxon>Bacillati</taxon>
        <taxon>Bacillota</taxon>
        <taxon>Bacilli</taxon>
        <taxon>Lactobacillales</taxon>
        <taxon>Lactobacillaceae</taxon>
        <taxon>Limosilactobacillus</taxon>
    </lineage>
</organism>
<dbReference type="SUPFAM" id="SSF53850">
    <property type="entry name" value="Periplasmic binding protein-like II"/>
    <property type="match status" value="1"/>
</dbReference>
<dbReference type="CDD" id="cd08504">
    <property type="entry name" value="PBP2_OppA"/>
    <property type="match status" value="1"/>
</dbReference>
<dbReference type="Gene3D" id="3.90.76.10">
    <property type="entry name" value="Dipeptide-binding Protein, Domain 1"/>
    <property type="match status" value="1"/>
</dbReference>
<dbReference type="RefSeq" id="WP_235807666.1">
    <property type="nucleotide sequence ID" value="NZ_JQBW01000010.1"/>
</dbReference>
<sequence length="544" mass="60105">MNLKMNKKVVTLATVALAAMSLAACGNSGKNKASGDLNVTLKANPVTLDPSKTIETPSSSMQVQSFEGLLKFDKNNKVVLGEAASEPKVTNDGKTWTFTLKKGLKWSNGDPVTAQDYVASMRHWADPKTKSQAADKVSNLQNYDAVSKGQAPTSELGVKALGKNKVEFDFAKKQPTANVRNNFAANLKPVDHKVLAKEGNKYGSSSNKAVYNGPYKVVNWTGGSDDNWSYVKNDNYWNKKGVHMNKVNVQVTKDNNTAQNLFKSGKVQETSVTADYVKGNKNNKELHTALMATQYYLYFNGKNELTKNENFRQAVNYAFDNDQLAKKVLQDGSVGATGWVPKGDMKDPKTGKDFATDAGHLQKQNKQKAQQYWKAAQKDLGKKQMTLNLLADNTDDQKAVAEYLQSTLQKQFKGLKVEVTTLPHAQHVSRDFAGKFELNLTDWNSSVPDASDFLSLLKTGNKVNFTNNTDQKLDDLLNKANDGSQFASERYDLLQQANKQVHANADGVPLYTAAQAHLVSKHVTGLNYGPFNITAQYQYAQWKK</sequence>
<dbReference type="PATRIC" id="fig|396268.3.peg.575"/>
<evidence type="ECO:0000256" key="3">
    <source>
        <dbReference type="ARBA" id="ARBA00022448"/>
    </source>
</evidence>
<comment type="subcellular location">
    <subcellularLocation>
        <location evidence="1">Cell membrane</location>
        <topology evidence="1">Lipid-anchor</topology>
    </subcellularLocation>
</comment>
<dbReference type="PROSITE" id="PS51257">
    <property type="entry name" value="PROKAR_LIPOPROTEIN"/>
    <property type="match status" value="1"/>
</dbReference>